<reference evidence="2 3" key="1">
    <citation type="submission" date="2018-06" db="EMBL/GenBank/DDBJ databases">
        <title>Genomic Encyclopedia of Archaeal and Bacterial Type Strains, Phase II (KMG-II): from individual species to whole genera.</title>
        <authorList>
            <person name="Goeker M."/>
        </authorList>
    </citation>
    <scope>NUCLEOTIDE SEQUENCE [LARGE SCALE GENOMIC DNA]</scope>
    <source>
        <strain evidence="2 3">ATCC BAA-1881</strain>
    </source>
</reference>
<feature type="compositionally biased region" description="Basic and acidic residues" evidence="1">
    <location>
        <begin position="71"/>
        <end position="82"/>
    </location>
</feature>
<feature type="region of interest" description="Disordered" evidence="1">
    <location>
        <begin position="62"/>
        <end position="90"/>
    </location>
</feature>
<name>A0A326U7B1_THEHA</name>
<comment type="caution">
    <text evidence="2">The sequence shown here is derived from an EMBL/GenBank/DDBJ whole genome shotgun (WGS) entry which is preliminary data.</text>
</comment>
<proteinExistence type="predicted"/>
<accession>A0A326U7B1</accession>
<dbReference type="EMBL" id="QKUF01000009">
    <property type="protein sequence ID" value="PZW29348.1"/>
    <property type="molecule type" value="Genomic_DNA"/>
</dbReference>
<evidence type="ECO:0000256" key="1">
    <source>
        <dbReference type="SAM" id="MobiDB-lite"/>
    </source>
</evidence>
<protein>
    <submittedName>
        <fullName evidence="2">Uncharacterized protein</fullName>
    </submittedName>
</protein>
<dbReference type="Proteomes" id="UP000248806">
    <property type="component" value="Unassembled WGS sequence"/>
</dbReference>
<dbReference type="AlphaFoldDB" id="A0A326U7B1"/>
<keyword evidence="3" id="KW-1185">Reference proteome</keyword>
<sequence length="90" mass="10807">MRKDLDVCARQAFFLYKLRIHYYDSKSNSLEMVFQTFIYSCRDLAYIVAFLENRKSGTYSTPLQKRTVTLPHEENRGDRNREIQPPQKRL</sequence>
<gene>
    <name evidence="2" type="ORF">EI42_03070</name>
</gene>
<evidence type="ECO:0000313" key="3">
    <source>
        <dbReference type="Proteomes" id="UP000248806"/>
    </source>
</evidence>
<organism evidence="2 3">
    <name type="scientific">Thermosporothrix hazakensis</name>
    <dbReference type="NCBI Taxonomy" id="644383"/>
    <lineage>
        <taxon>Bacteria</taxon>
        <taxon>Bacillati</taxon>
        <taxon>Chloroflexota</taxon>
        <taxon>Ktedonobacteria</taxon>
        <taxon>Ktedonobacterales</taxon>
        <taxon>Thermosporotrichaceae</taxon>
        <taxon>Thermosporothrix</taxon>
    </lineage>
</organism>
<evidence type="ECO:0000313" key="2">
    <source>
        <dbReference type="EMBL" id="PZW29348.1"/>
    </source>
</evidence>